<dbReference type="InParanoid" id="K9TI56"/>
<sequence length="48" mass="5070">MGHLSLVIGHLSLVDGEDGGETSKFNVTTEVVLLLIPHPGPAKWTESS</sequence>
<protein>
    <submittedName>
        <fullName evidence="1">Uncharacterized protein</fullName>
    </submittedName>
</protein>
<organism evidence="1 2">
    <name type="scientific">Oscillatoria acuminata PCC 6304</name>
    <dbReference type="NCBI Taxonomy" id="56110"/>
    <lineage>
        <taxon>Bacteria</taxon>
        <taxon>Bacillati</taxon>
        <taxon>Cyanobacteriota</taxon>
        <taxon>Cyanophyceae</taxon>
        <taxon>Oscillatoriophycideae</taxon>
        <taxon>Oscillatoriales</taxon>
        <taxon>Oscillatoriaceae</taxon>
        <taxon>Oscillatoria</taxon>
    </lineage>
</organism>
<keyword evidence="2" id="KW-1185">Reference proteome</keyword>
<dbReference type="Proteomes" id="UP000010367">
    <property type="component" value="Chromosome"/>
</dbReference>
<dbReference type="EMBL" id="CP003607">
    <property type="protein sequence ID" value="AFY81709.1"/>
    <property type="molecule type" value="Genomic_DNA"/>
</dbReference>
<gene>
    <name evidence="1" type="ORF">Oscil6304_2042</name>
</gene>
<dbReference type="HOGENOM" id="CLU_3155619_0_0_3"/>
<proteinExistence type="predicted"/>
<dbReference type="AlphaFoldDB" id="K9TI56"/>
<accession>K9TI56</accession>
<evidence type="ECO:0000313" key="1">
    <source>
        <dbReference type="EMBL" id="AFY81709.1"/>
    </source>
</evidence>
<name>K9TI56_9CYAN</name>
<dbReference type="KEGG" id="oac:Oscil6304_2042"/>
<reference evidence="1 2" key="1">
    <citation type="submission" date="2012-06" db="EMBL/GenBank/DDBJ databases">
        <title>Finished chromosome of genome of Oscillatoria acuminata PCC 6304.</title>
        <authorList>
            <consortium name="US DOE Joint Genome Institute"/>
            <person name="Gugger M."/>
            <person name="Coursin T."/>
            <person name="Rippka R."/>
            <person name="Tandeau De Marsac N."/>
            <person name="Huntemann M."/>
            <person name="Wei C.-L."/>
            <person name="Han J."/>
            <person name="Detter J.C."/>
            <person name="Han C."/>
            <person name="Tapia R."/>
            <person name="Davenport K."/>
            <person name="Daligault H."/>
            <person name="Erkkila T."/>
            <person name="Gu W."/>
            <person name="Munk A.C.C."/>
            <person name="Teshima H."/>
            <person name="Xu Y."/>
            <person name="Chain P."/>
            <person name="Chen A."/>
            <person name="Krypides N."/>
            <person name="Mavromatis K."/>
            <person name="Markowitz V."/>
            <person name="Szeto E."/>
            <person name="Ivanova N."/>
            <person name="Mikhailova N."/>
            <person name="Ovchinnikova G."/>
            <person name="Pagani I."/>
            <person name="Pati A."/>
            <person name="Goodwin L."/>
            <person name="Peters L."/>
            <person name="Pitluck S."/>
            <person name="Woyke T."/>
            <person name="Kerfeld C."/>
        </authorList>
    </citation>
    <scope>NUCLEOTIDE SEQUENCE [LARGE SCALE GENOMIC DNA]</scope>
    <source>
        <strain evidence="1 2">PCC 6304</strain>
    </source>
</reference>
<evidence type="ECO:0000313" key="2">
    <source>
        <dbReference type="Proteomes" id="UP000010367"/>
    </source>
</evidence>